<organism evidence="2 3">
    <name type="scientific">Perkinsus olseni</name>
    <name type="common">Perkinsus atlanticus</name>
    <dbReference type="NCBI Taxonomy" id="32597"/>
    <lineage>
        <taxon>Eukaryota</taxon>
        <taxon>Sar</taxon>
        <taxon>Alveolata</taxon>
        <taxon>Perkinsozoa</taxon>
        <taxon>Perkinsea</taxon>
        <taxon>Perkinsida</taxon>
        <taxon>Perkinsidae</taxon>
        <taxon>Perkinsus</taxon>
    </lineage>
</organism>
<dbReference type="InterPro" id="IPR050754">
    <property type="entry name" value="FKBP4/5/8-like"/>
</dbReference>
<feature type="region of interest" description="Disordered" evidence="1">
    <location>
        <begin position="508"/>
        <end position="544"/>
    </location>
</feature>
<evidence type="ECO:0000256" key="1">
    <source>
        <dbReference type="SAM" id="MobiDB-lite"/>
    </source>
</evidence>
<sequence>MDGTSFSRILADAAKIKGAQSSAKRKRFESWPVLLQYTAFMGHEQENGSPVFINEDSFDNLRALPYQERLEASRRLKEEATDYYTKGEYFLAMNRYSQAAGLFYYARILNANWRREGLNDDYLEVVTDIGQSEEEQARIREHRVQCYSNITMCQMKLGKEMLPEACRTCDIILQLDSTNVKAMFRKAKCLVEPASSGDAEVDKAIKLLATAREVDPNNTEVAVFLRRLQSERARKRSDEKKAYSGWCTRGPLSLENALSKGSDDRGSNSGPLETDDEKLHEAVQSRLKDAQLLRDLYLSGGEKEKAVRMEAYIKQLRQKQRAYSRSCEATKMMTSYLPKNGGQLLDDTVCREAMDRFGLDLKDPIVSEELRRFESLKENNAFPTSEELTLAAPGCTQWMRNNIDQPKEEEFREELGRLKAESEHALRERHPWITRLANMSTTEQFALGLVFMLAMHFKLPYLILIQISEHLSVMWSQHRDALSSANSSVSSCWRDSIDDSEMNSEMASWSLPSRLPDEGSDVPAPSSVRRSKSGRSRGTRTSVTTMSVTDHSVAESHIIAIFEADSFGFHRSAEPREVGLAICGRNTLTRVCLYQYHDSPNYLTTKRALTGCPPSIVLMCEDLMPREQGTKIPQGGRSGRSRSSLLAQVRAFLEAEGYGEIVAVQRRFFCELSGREILERVRRVSHCIKIDPSSYHVSVASLGALVAYINANTECRLRMDSLMVTAMESQSVLSLDSHTIRALMLVVPYANYSPRSDSKGRSKETLLYLQQLFSCATSGGRRLLRQSLTQPLCDAGAIQERQ</sequence>
<dbReference type="GO" id="GO:0044183">
    <property type="term" value="F:protein folding chaperone"/>
    <property type="evidence" value="ECO:0007669"/>
    <property type="project" value="TreeGrafter"/>
</dbReference>
<proteinExistence type="predicted"/>
<name>A0A7J6PYX4_PEROL</name>
<evidence type="ECO:0000313" key="3">
    <source>
        <dbReference type="Proteomes" id="UP000574390"/>
    </source>
</evidence>
<dbReference type="Gene3D" id="1.25.40.10">
    <property type="entry name" value="Tetratricopeptide repeat domain"/>
    <property type="match status" value="1"/>
</dbReference>
<dbReference type="GO" id="GO:0005829">
    <property type="term" value="C:cytosol"/>
    <property type="evidence" value="ECO:0007669"/>
    <property type="project" value="TreeGrafter"/>
</dbReference>
<dbReference type="SUPFAM" id="SSF48334">
    <property type="entry name" value="DNA repair protein MutS, domain III"/>
    <property type="match status" value="1"/>
</dbReference>
<dbReference type="GO" id="GO:0012505">
    <property type="term" value="C:endomembrane system"/>
    <property type="evidence" value="ECO:0007669"/>
    <property type="project" value="TreeGrafter"/>
</dbReference>
<feature type="compositionally biased region" description="Basic residues" evidence="1">
    <location>
        <begin position="529"/>
        <end position="538"/>
    </location>
</feature>
<dbReference type="InterPro" id="IPR011990">
    <property type="entry name" value="TPR-like_helical_dom_sf"/>
</dbReference>
<dbReference type="PANTHER" id="PTHR46512">
    <property type="entry name" value="PEPTIDYLPROLYL ISOMERASE"/>
    <property type="match status" value="1"/>
</dbReference>
<protein>
    <submittedName>
        <fullName evidence="2">Uncharacterized protein</fullName>
    </submittedName>
</protein>
<feature type="non-terminal residue" evidence="2">
    <location>
        <position position="1"/>
    </location>
</feature>
<gene>
    <name evidence="2" type="ORF">FOZ62_008814</name>
</gene>
<dbReference type="GO" id="GO:0005740">
    <property type="term" value="C:mitochondrial envelope"/>
    <property type="evidence" value="ECO:0007669"/>
    <property type="project" value="TreeGrafter"/>
</dbReference>
<dbReference type="Proteomes" id="UP000574390">
    <property type="component" value="Unassembled WGS sequence"/>
</dbReference>
<dbReference type="EMBL" id="JABANM010033688">
    <property type="protein sequence ID" value="KAF4700856.1"/>
    <property type="molecule type" value="Genomic_DNA"/>
</dbReference>
<dbReference type="Gene3D" id="1.10.1420.10">
    <property type="match status" value="1"/>
</dbReference>
<dbReference type="PANTHER" id="PTHR46512:SF1">
    <property type="entry name" value="PEPTIDYLPROLYL ISOMERASE"/>
    <property type="match status" value="1"/>
</dbReference>
<feature type="region of interest" description="Disordered" evidence="1">
    <location>
        <begin position="257"/>
        <end position="279"/>
    </location>
</feature>
<dbReference type="GO" id="GO:0016020">
    <property type="term" value="C:membrane"/>
    <property type="evidence" value="ECO:0007669"/>
    <property type="project" value="TreeGrafter"/>
</dbReference>
<dbReference type="InterPro" id="IPR036187">
    <property type="entry name" value="DNA_mismatch_repair_MutS_sf"/>
</dbReference>
<comment type="caution">
    <text evidence="2">The sequence shown here is derived from an EMBL/GenBank/DDBJ whole genome shotgun (WGS) entry which is preliminary data.</text>
</comment>
<dbReference type="AlphaFoldDB" id="A0A7J6PYX4"/>
<accession>A0A7J6PYX4</accession>
<reference evidence="2 3" key="1">
    <citation type="submission" date="2020-04" db="EMBL/GenBank/DDBJ databases">
        <title>Perkinsus olseni comparative genomics.</title>
        <authorList>
            <person name="Bogema D.R."/>
        </authorList>
    </citation>
    <scope>NUCLEOTIDE SEQUENCE [LARGE SCALE GENOMIC DNA]</scope>
    <source>
        <strain evidence="2">ATCC PRA-205</strain>
    </source>
</reference>
<evidence type="ECO:0000313" key="2">
    <source>
        <dbReference type="EMBL" id="KAF4700856.1"/>
    </source>
</evidence>
<dbReference type="SUPFAM" id="SSF48452">
    <property type="entry name" value="TPR-like"/>
    <property type="match status" value="1"/>
</dbReference>